<reference evidence="2" key="1">
    <citation type="journal article" date="2022" name="Mol. Ecol. Resour.">
        <title>The genomes of chicory, endive, great burdock and yacon provide insights into Asteraceae palaeo-polyploidization history and plant inulin production.</title>
        <authorList>
            <person name="Fan W."/>
            <person name="Wang S."/>
            <person name="Wang H."/>
            <person name="Wang A."/>
            <person name="Jiang F."/>
            <person name="Liu H."/>
            <person name="Zhao H."/>
            <person name="Xu D."/>
            <person name="Zhang Y."/>
        </authorList>
    </citation>
    <scope>NUCLEOTIDE SEQUENCE [LARGE SCALE GENOMIC DNA]</scope>
    <source>
        <strain evidence="2">cv. Yunnan</strain>
    </source>
</reference>
<name>A0ACB9JP26_9ASTR</name>
<dbReference type="EMBL" id="CM042020">
    <property type="protein sequence ID" value="KAI3821463.1"/>
    <property type="molecule type" value="Genomic_DNA"/>
</dbReference>
<comment type="caution">
    <text evidence="1">The sequence shown here is derived from an EMBL/GenBank/DDBJ whole genome shotgun (WGS) entry which is preliminary data.</text>
</comment>
<keyword evidence="2" id="KW-1185">Reference proteome</keyword>
<sequence>MQYRRSSLTSEDPRSSVKGESVRPSFVTDDLSVFVRIGSTKVEDEVVADKENEEVVRDEDVVENILDDEVDNENVVKDATATDEHKGGAANEKVNESGGDENSGTNNEEHEEKKWW</sequence>
<evidence type="ECO:0000313" key="2">
    <source>
        <dbReference type="Proteomes" id="UP001056120"/>
    </source>
</evidence>
<organism evidence="1 2">
    <name type="scientific">Smallanthus sonchifolius</name>
    <dbReference type="NCBI Taxonomy" id="185202"/>
    <lineage>
        <taxon>Eukaryota</taxon>
        <taxon>Viridiplantae</taxon>
        <taxon>Streptophyta</taxon>
        <taxon>Embryophyta</taxon>
        <taxon>Tracheophyta</taxon>
        <taxon>Spermatophyta</taxon>
        <taxon>Magnoliopsida</taxon>
        <taxon>eudicotyledons</taxon>
        <taxon>Gunneridae</taxon>
        <taxon>Pentapetalae</taxon>
        <taxon>asterids</taxon>
        <taxon>campanulids</taxon>
        <taxon>Asterales</taxon>
        <taxon>Asteraceae</taxon>
        <taxon>Asteroideae</taxon>
        <taxon>Heliantheae alliance</taxon>
        <taxon>Millerieae</taxon>
        <taxon>Smallanthus</taxon>
    </lineage>
</organism>
<accession>A0ACB9JP26</accession>
<reference evidence="1 2" key="2">
    <citation type="journal article" date="2022" name="Mol. Ecol. Resour.">
        <title>The genomes of chicory, endive, great burdock and yacon provide insights into Asteraceae paleo-polyploidization history and plant inulin production.</title>
        <authorList>
            <person name="Fan W."/>
            <person name="Wang S."/>
            <person name="Wang H."/>
            <person name="Wang A."/>
            <person name="Jiang F."/>
            <person name="Liu H."/>
            <person name="Zhao H."/>
            <person name="Xu D."/>
            <person name="Zhang Y."/>
        </authorList>
    </citation>
    <scope>NUCLEOTIDE SEQUENCE [LARGE SCALE GENOMIC DNA]</scope>
    <source>
        <strain evidence="2">cv. Yunnan</strain>
        <tissue evidence="1">Leaves</tissue>
    </source>
</reference>
<dbReference type="Proteomes" id="UP001056120">
    <property type="component" value="Linkage Group LG03"/>
</dbReference>
<protein>
    <submittedName>
        <fullName evidence="1">Uncharacterized protein</fullName>
    </submittedName>
</protein>
<evidence type="ECO:0000313" key="1">
    <source>
        <dbReference type="EMBL" id="KAI3821463.1"/>
    </source>
</evidence>
<gene>
    <name evidence="1" type="ORF">L1987_09031</name>
</gene>
<proteinExistence type="predicted"/>